<sequence>MSPFYVMEIFVLEKQVDNKMNATGKGGFQPGESGNPRGRPKGQVLTDELSLLIDKKKLAEKIIWLGMEKNDIRALMYIYDRIDGKPVAFVVAETSENDPWLAFAKEIHAEAEAVTETAVDPSTIREGEAEDTDPGGSGS</sequence>
<accession>A0A0F9A4I2</accession>
<gene>
    <name evidence="3" type="ORF">LCGC14_2957690</name>
</gene>
<reference evidence="3" key="1">
    <citation type="journal article" date="2015" name="Nature">
        <title>Complex archaea that bridge the gap between prokaryotes and eukaryotes.</title>
        <authorList>
            <person name="Spang A."/>
            <person name="Saw J.H."/>
            <person name="Jorgensen S.L."/>
            <person name="Zaremba-Niedzwiedzka K."/>
            <person name="Martijn J."/>
            <person name="Lind A.E."/>
            <person name="van Eijk R."/>
            <person name="Schleper C."/>
            <person name="Guy L."/>
            <person name="Ettema T.J."/>
        </authorList>
    </citation>
    <scope>NUCLEOTIDE SEQUENCE</scope>
</reference>
<proteinExistence type="predicted"/>
<dbReference type="AlphaFoldDB" id="A0A0F9A4I2"/>
<comment type="caution">
    <text evidence="3">The sequence shown here is derived from an EMBL/GenBank/DDBJ whole genome shotgun (WGS) entry which is preliminary data.</text>
</comment>
<evidence type="ECO:0000256" key="1">
    <source>
        <dbReference type="SAM" id="MobiDB-lite"/>
    </source>
</evidence>
<dbReference type="EMBL" id="LAZR01059781">
    <property type="protein sequence ID" value="KKK67076.1"/>
    <property type="molecule type" value="Genomic_DNA"/>
</dbReference>
<feature type="region of interest" description="Disordered" evidence="1">
    <location>
        <begin position="114"/>
        <end position="139"/>
    </location>
</feature>
<evidence type="ECO:0000259" key="2">
    <source>
        <dbReference type="Pfam" id="PF18932"/>
    </source>
</evidence>
<organism evidence="3">
    <name type="scientific">marine sediment metagenome</name>
    <dbReference type="NCBI Taxonomy" id="412755"/>
    <lineage>
        <taxon>unclassified sequences</taxon>
        <taxon>metagenomes</taxon>
        <taxon>ecological metagenomes</taxon>
    </lineage>
</organism>
<feature type="region of interest" description="Disordered" evidence="1">
    <location>
        <begin position="21"/>
        <end position="42"/>
    </location>
</feature>
<dbReference type="InterPro" id="IPR043736">
    <property type="entry name" value="DUF5681"/>
</dbReference>
<evidence type="ECO:0000313" key="3">
    <source>
        <dbReference type="EMBL" id="KKK67076.1"/>
    </source>
</evidence>
<feature type="domain" description="DUF5681" evidence="2">
    <location>
        <begin position="26"/>
        <end position="50"/>
    </location>
</feature>
<dbReference type="Pfam" id="PF18932">
    <property type="entry name" value="DUF5681"/>
    <property type="match status" value="1"/>
</dbReference>
<protein>
    <recommendedName>
        <fullName evidence="2">DUF5681 domain-containing protein</fullName>
    </recommendedName>
</protein>
<name>A0A0F9A4I2_9ZZZZ</name>